<dbReference type="Proteomes" id="UP001595923">
    <property type="component" value="Unassembled WGS sequence"/>
</dbReference>
<dbReference type="EMBL" id="JBHSFQ010000009">
    <property type="protein sequence ID" value="MFC4562516.1"/>
    <property type="molecule type" value="Genomic_DNA"/>
</dbReference>
<gene>
    <name evidence="1" type="ORF">ACFO4E_11690</name>
</gene>
<evidence type="ECO:0000313" key="1">
    <source>
        <dbReference type="EMBL" id="MFC4562516.1"/>
    </source>
</evidence>
<reference evidence="2" key="1">
    <citation type="journal article" date="2019" name="Int. J. Syst. Evol. Microbiol.">
        <title>The Global Catalogue of Microorganisms (GCM) 10K type strain sequencing project: providing services to taxonomists for standard genome sequencing and annotation.</title>
        <authorList>
            <consortium name="The Broad Institute Genomics Platform"/>
            <consortium name="The Broad Institute Genome Sequencing Center for Infectious Disease"/>
            <person name="Wu L."/>
            <person name="Ma J."/>
        </authorList>
    </citation>
    <scope>NUCLEOTIDE SEQUENCE [LARGE SCALE GENOMIC DNA]</scope>
    <source>
        <strain evidence="2">XZYJ18</strain>
    </source>
</reference>
<evidence type="ECO:0000313" key="2">
    <source>
        <dbReference type="Proteomes" id="UP001595923"/>
    </source>
</evidence>
<name>A0ABV9DUE0_9ACTN</name>
<protein>
    <submittedName>
        <fullName evidence="1">Uncharacterized protein</fullName>
    </submittedName>
</protein>
<proteinExistence type="predicted"/>
<organism evidence="1 2">
    <name type="scientific">Nocardiopsis mangrovi</name>
    <dbReference type="NCBI Taxonomy" id="1179818"/>
    <lineage>
        <taxon>Bacteria</taxon>
        <taxon>Bacillati</taxon>
        <taxon>Actinomycetota</taxon>
        <taxon>Actinomycetes</taxon>
        <taxon>Streptosporangiales</taxon>
        <taxon>Nocardiopsidaceae</taxon>
        <taxon>Nocardiopsis</taxon>
    </lineage>
</organism>
<comment type="caution">
    <text evidence="1">The sequence shown here is derived from an EMBL/GenBank/DDBJ whole genome shotgun (WGS) entry which is preliminary data.</text>
</comment>
<dbReference type="RefSeq" id="WP_378573817.1">
    <property type="nucleotide sequence ID" value="NZ_JBHSFQ010000009.1"/>
</dbReference>
<sequence>MSDYRYAQEAKRRVREQYGADPRVLGVGVRVDDGDGYAVEVLLERALDDTPPEVCPAEVGGDRQDVPVHWRVTGPITPL</sequence>
<keyword evidence="2" id="KW-1185">Reference proteome</keyword>
<accession>A0ABV9DUE0</accession>